<reference evidence="1" key="2">
    <citation type="journal article" date="2014" name="ISME J.">
        <title>Microbial stratification in low pH oxic and suboxic macroscopic growths along an acid mine drainage.</title>
        <authorList>
            <person name="Mendez-Garcia C."/>
            <person name="Mesa V."/>
            <person name="Sprenger R.R."/>
            <person name="Richter M."/>
            <person name="Diez M.S."/>
            <person name="Solano J."/>
            <person name="Bargiela R."/>
            <person name="Golyshina O.V."/>
            <person name="Manteca A."/>
            <person name="Ramos J.L."/>
            <person name="Gallego J.R."/>
            <person name="Llorente I."/>
            <person name="Martins Dos Santos V.A."/>
            <person name="Jensen O.N."/>
            <person name="Pelaez A.I."/>
            <person name="Sanchez J."/>
            <person name="Ferrer M."/>
        </authorList>
    </citation>
    <scope>NUCLEOTIDE SEQUENCE</scope>
</reference>
<protein>
    <recommendedName>
        <fullName evidence="2">Ribose-phosphate pyrophosphokinase</fullName>
    </recommendedName>
</protein>
<evidence type="ECO:0008006" key="2">
    <source>
        <dbReference type="Google" id="ProtNLM"/>
    </source>
</evidence>
<sequence length="32" mass="3446">MRAVKIFSGNANVPLALEIARYLNTNLGQATV</sequence>
<reference evidence="1" key="1">
    <citation type="submission" date="2013-08" db="EMBL/GenBank/DDBJ databases">
        <authorList>
            <person name="Mendez C."/>
            <person name="Richter M."/>
            <person name="Ferrer M."/>
            <person name="Sanchez J."/>
        </authorList>
    </citation>
    <scope>NUCLEOTIDE SEQUENCE</scope>
</reference>
<accession>T1AIZ2</accession>
<gene>
    <name evidence="1" type="ORF">B1A_16008</name>
</gene>
<evidence type="ECO:0000313" key="1">
    <source>
        <dbReference type="EMBL" id="EQD41970.1"/>
    </source>
</evidence>
<dbReference type="EMBL" id="AUZX01011764">
    <property type="protein sequence ID" value="EQD41970.1"/>
    <property type="molecule type" value="Genomic_DNA"/>
</dbReference>
<organism evidence="1">
    <name type="scientific">mine drainage metagenome</name>
    <dbReference type="NCBI Taxonomy" id="410659"/>
    <lineage>
        <taxon>unclassified sequences</taxon>
        <taxon>metagenomes</taxon>
        <taxon>ecological metagenomes</taxon>
    </lineage>
</organism>
<dbReference type="AlphaFoldDB" id="T1AIZ2"/>
<proteinExistence type="predicted"/>
<comment type="caution">
    <text evidence="1">The sequence shown here is derived from an EMBL/GenBank/DDBJ whole genome shotgun (WGS) entry which is preliminary data.</text>
</comment>
<feature type="non-terminal residue" evidence="1">
    <location>
        <position position="32"/>
    </location>
</feature>
<name>T1AIZ2_9ZZZZ</name>